<keyword evidence="2" id="KW-1185">Reference proteome</keyword>
<dbReference type="Proteomes" id="UP000619118">
    <property type="component" value="Unassembled WGS sequence"/>
</dbReference>
<evidence type="ECO:0000313" key="1">
    <source>
        <dbReference type="EMBL" id="GGQ16719.1"/>
    </source>
</evidence>
<name>A0ABQ2R8K7_9GAMM</name>
<evidence type="ECO:0000313" key="2">
    <source>
        <dbReference type="Proteomes" id="UP000619118"/>
    </source>
</evidence>
<protein>
    <recommendedName>
        <fullName evidence="3">50S ribosomal protein L36</fullName>
    </recommendedName>
</protein>
<evidence type="ECO:0008006" key="3">
    <source>
        <dbReference type="Google" id="ProtNLM"/>
    </source>
</evidence>
<comment type="caution">
    <text evidence="1">The sequence shown here is derived from an EMBL/GenBank/DDBJ whole genome shotgun (WGS) entry which is preliminary data.</text>
</comment>
<proteinExistence type="predicted"/>
<sequence>MTRTTKPQANKVRVVVSPKVVKKRCCVIKMRKSDEKITINKRTSKNCH</sequence>
<dbReference type="EMBL" id="BMQX01000010">
    <property type="protein sequence ID" value="GGQ16719.1"/>
    <property type="molecule type" value="Genomic_DNA"/>
</dbReference>
<gene>
    <name evidence="1" type="ORF">GCM10009411_16250</name>
</gene>
<reference evidence="2" key="1">
    <citation type="journal article" date="2019" name="Int. J. Syst. Evol. Microbiol.">
        <title>The Global Catalogue of Microorganisms (GCM) 10K type strain sequencing project: providing services to taxonomists for standard genome sequencing and annotation.</title>
        <authorList>
            <consortium name="The Broad Institute Genomics Platform"/>
            <consortium name="The Broad Institute Genome Sequencing Center for Infectious Disease"/>
            <person name="Wu L."/>
            <person name="Ma J."/>
        </authorList>
    </citation>
    <scope>NUCLEOTIDE SEQUENCE [LARGE SCALE GENOMIC DNA]</scope>
    <source>
        <strain evidence="2">JCM 32306</strain>
    </source>
</reference>
<accession>A0ABQ2R8K7</accession>
<organism evidence="1 2">
    <name type="scientific">Shewanella litoralis</name>
    <dbReference type="NCBI Taxonomy" id="2282700"/>
    <lineage>
        <taxon>Bacteria</taxon>
        <taxon>Pseudomonadati</taxon>
        <taxon>Pseudomonadota</taxon>
        <taxon>Gammaproteobacteria</taxon>
        <taxon>Alteromonadales</taxon>
        <taxon>Shewanellaceae</taxon>
        <taxon>Shewanella</taxon>
    </lineage>
</organism>